<protein>
    <recommendedName>
        <fullName evidence="2">DUF1501 domain-containing protein</fullName>
    </recommendedName>
</protein>
<accession>A0A382NND9</accession>
<proteinExistence type="predicted"/>
<dbReference type="PROSITE" id="PS51318">
    <property type="entry name" value="TAT"/>
    <property type="match status" value="1"/>
</dbReference>
<reference evidence="1" key="1">
    <citation type="submission" date="2018-05" db="EMBL/GenBank/DDBJ databases">
        <authorList>
            <person name="Lanie J.A."/>
            <person name="Ng W.-L."/>
            <person name="Kazmierczak K.M."/>
            <person name="Andrzejewski T.M."/>
            <person name="Davidsen T.M."/>
            <person name="Wayne K.J."/>
            <person name="Tettelin H."/>
            <person name="Glass J.I."/>
            <person name="Rusch D."/>
            <person name="Podicherti R."/>
            <person name="Tsui H.-C.T."/>
            <person name="Winkler M.E."/>
        </authorList>
    </citation>
    <scope>NUCLEOTIDE SEQUENCE</scope>
</reference>
<evidence type="ECO:0000313" key="1">
    <source>
        <dbReference type="EMBL" id="SVC61837.1"/>
    </source>
</evidence>
<evidence type="ECO:0008006" key="2">
    <source>
        <dbReference type="Google" id="ProtNLM"/>
    </source>
</evidence>
<organism evidence="1">
    <name type="scientific">marine metagenome</name>
    <dbReference type="NCBI Taxonomy" id="408172"/>
    <lineage>
        <taxon>unclassified sequences</taxon>
        <taxon>metagenomes</taxon>
        <taxon>ecological metagenomes</taxon>
    </lineage>
</organism>
<gene>
    <name evidence="1" type="ORF">METZ01_LOCUS314691</name>
</gene>
<feature type="non-terminal residue" evidence="1">
    <location>
        <position position="96"/>
    </location>
</feature>
<dbReference type="EMBL" id="UINC01101208">
    <property type="protein sequence ID" value="SVC61837.1"/>
    <property type="molecule type" value="Genomic_DNA"/>
</dbReference>
<dbReference type="InterPro" id="IPR010869">
    <property type="entry name" value="DUF1501"/>
</dbReference>
<dbReference type="InterPro" id="IPR006311">
    <property type="entry name" value="TAT_signal"/>
</dbReference>
<dbReference type="Pfam" id="PF07394">
    <property type="entry name" value="DUF1501"/>
    <property type="match status" value="1"/>
</dbReference>
<dbReference type="AlphaFoldDB" id="A0A382NND9"/>
<sequence length="96" mass="10043">MLSVFDGNRSLNRRQLLQIGGLGLGGLSLSSLLSTKALANQSNSQPNPLTGKSVIFLFQQGGPSQLETFDPKPQAPSGIRTVGDVIPTSIPGIHFG</sequence>
<name>A0A382NND9_9ZZZZ</name>